<feature type="transmembrane region" description="Helical" evidence="2">
    <location>
        <begin position="331"/>
        <end position="348"/>
    </location>
</feature>
<dbReference type="Proteomes" id="UP001225316">
    <property type="component" value="Unassembled WGS sequence"/>
</dbReference>
<sequence length="537" mass="60941">MSETKPPTPRVPRQGNLIKPPATKSSNAAKQRRRAKTIPSKPAGWLAYLALILLTIASYIPIFNSGLIWSEYDEVERSAYQSLDSWTQAWSPEMLRHEDPISLNSYFLEQKLPFPPALTHHTINLLLHICAAIFLLKSLDALKLPAAFSASLLFALHPTVLQTIYWSGYREDLVGLTLLLAALYFGIRNRGAGDFVRVIVISILAYLAHPATLLLPLVLGLCIFQQQANFHLKNYNRLLPLLCLALFIGVWTQSNQAVAEIELSDRLSIYAQNLFFYLKQAIAPVELSLFHPFDHSQGYSVGAQYSFLPFLLFIPFYILIAINFRKSWTRGILLGLTAYLLLILYGLSQTGTFIDGSLANEDHLHYIALPFMIALLTCTAGGIVRNMGSGGKILWYIGFPLFALLELSLTLSYASSVSDRAQMWHTLSKQWPQAWQPKIALLQTIQASGEESNLLDRNQMIEMLENILKLQPNRMQERIALARIYRDSEQNTNALREYKRILRDFEPEREFLSEAAEFYDQLGLSWDANNARARMRE</sequence>
<feature type="transmembrane region" description="Helical" evidence="2">
    <location>
        <begin position="203"/>
        <end position="226"/>
    </location>
</feature>
<reference evidence="3 4" key="1">
    <citation type="submission" date="2023-04" db="EMBL/GenBank/DDBJ databases">
        <title>A novel bacteria isolated from coastal sediment.</title>
        <authorList>
            <person name="Liu X.-J."/>
            <person name="Du Z.-J."/>
        </authorList>
    </citation>
    <scope>NUCLEOTIDE SEQUENCE [LARGE SCALE GENOMIC DNA]</scope>
    <source>
        <strain evidence="3 4">SDUM461003</strain>
    </source>
</reference>
<accession>A0ABU1AZQ5</accession>
<protein>
    <recommendedName>
        <fullName evidence="5">Tetratricopeptide repeat protein</fullName>
    </recommendedName>
</protein>
<feature type="compositionally biased region" description="Pro residues" evidence="1">
    <location>
        <begin position="1"/>
        <end position="10"/>
    </location>
</feature>
<keyword evidence="2" id="KW-1133">Transmembrane helix</keyword>
<dbReference type="RefSeq" id="WP_308952473.1">
    <property type="nucleotide sequence ID" value="NZ_JARXHW010000083.1"/>
</dbReference>
<evidence type="ECO:0000313" key="3">
    <source>
        <dbReference type="EMBL" id="MDQ8209556.1"/>
    </source>
</evidence>
<keyword evidence="2" id="KW-0812">Transmembrane</keyword>
<feature type="transmembrane region" description="Helical" evidence="2">
    <location>
        <begin position="148"/>
        <end position="167"/>
    </location>
</feature>
<dbReference type="EMBL" id="JARXHW010000083">
    <property type="protein sequence ID" value="MDQ8209556.1"/>
    <property type="molecule type" value="Genomic_DNA"/>
</dbReference>
<keyword evidence="4" id="KW-1185">Reference proteome</keyword>
<feature type="transmembrane region" description="Helical" evidence="2">
    <location>
        <begin position="118"/>
        <end position="136"/>
    </location>
</feature>
<feature type="transmembrane region" description="Helical" evidence="2">
    <location>
        <begin position="238"/>
        <end position="254"/>
    </location>
</feature>
<evidence type="ECO:0000256" key="2">
    <source>
        <dbReference type="SAM" id="Phobius"/>
    </source>
</evidence>
<gene>
    <name evidence="3" type="ORF">QEH52_18670</name>
</gene>
<organism evidence="3 4">
    <name type="scientific">Thalassobacterium maritimum</name>
    <dbReference type="NCBI Taxonomy" id="3041265"/>
    <lineage>
        <taxon>Bacteria</taxon>
        <taxon>Pseudomonadati</taxon>
        <taxon>Verrucomicrobiota</taxon>
        <taxon>Opitutia</taxon>
        <taxon>Puniceicoccales</taxon>
        <taxon>Coraliomargaritaceae</taxon>
        <taxon>Thalassobacterium</taxon>
    </lineage>
</organism>
<evidence type="ECO:0000256" key="1">
    <source>
        <dbReference type="SAM" id="MobiDB-lite"/>
    </source>
</evidence>
<proteinExistence type="predicted"/>
<name>A0ABU1AZQ5_9BACT</name>
<keyword evidence="2" id="KW-0472">Membrane</keyword>
<feature type="transmembrane region" description="Helical" evidence="2">
    <location>
        <begin position="363"/>
        <end position="384"/>
    </location>
</feature>
<evidence type="ECO:0000313" key="4">
    <source>
        <dbReference type="Proteomes" id="UP001225316"/>
    </source>
</evidence>
<comment type="caution">
    <text evidence="3">The sequence shown here is derived from an EMBL/GenBank/DDBJ whole genome shotgun (WGS) entry which is preliminary data.</text>
</comment>
<feature type="transmembrane region" description="Helical" evidence="2">
    <location>
        <begin position="305"/>
        <end position="324"/>
    </location>
</feature>
<feature type="transmembrane region" description="Helical" evidence="2">
    <location>
        <begin position="43"/>
        <end position="62"/>
    </location>
</feature>
<feature type="transmembrane region" description="Helical" evidence="2">
    <location>
        <begin position="393"/>
        <end position="414"/>
    </location>
</feature>
<feature type="region of interest" description="Disordered" evidence="1">
    <location>
        <begin position="1"/>
        <end position="36"/>
    </location>
</feature>
<evidence type="ECO:0008006" key="5">
    <source>
        <dbReference type="Google" id="ProtNLM"/>
    </source>
</evidence>